<name>D1AGI7_SEBTE</name>
<dbReference type="eggNOG" id="COG1486">
    <property type="taxonomic scope" value="Bacteria"/>
</dbReference>
<dbReference type="CAZy" id="GH4">
    <property type="family name" value="Glycoside Hydrolase Family 4"/>
</dbReference>
<keyword evidence="8" id="KW-0170">Cobalt</keyword>
<feature type="site" description="Increases basicity of active site Tyr" evidence="9">
    <location>
        <position position="106"/>
    </location>
</feature>
<dbReference type="InterPro" id="IPR022616">
    <property type="entry name" value="Glyco_hydro_4_C"/>
</dbReference>
<reference evidence="12 13" key="2">
    <citation type="journal article" date="2010" name="Stand. Genomic Sci.">
        <title>Complete genome sequence of Sebaldella termitidis type strain (NCTC 11300).</title>
        <authorList>
            <person name="Harmon-Smith M."/>
            <person name="Celia L."/>
            <person name="Chertkov O."/>
            <person name="Lapidus A."/>
            <person name="Copeland A."/>
            <person name="Glavina Del Rio T."/>
            <person name="Nolan M."/>
            <person name="Lucas S."/>
            <person name="Tice H."/>
            <person name="Cheng J.F."/>
            <person name="Han C."/>
            <person name="Detter J.C."/>
            <person name="Bruce D."/>
            <person name="Goodwin L."/>
            <person name="Pitluck S."/>
            <person name="Pati A."/>
            <person name="Liolios K."/>
            <person name="Ivanova N."/>
            <person name="Mavromatis K."/>
            <person name="Mikhailova N."/>
            <person name="Chen A."/>
            <person name="Palaniappan K."/>
            <person name="Land M."/>
            <person name="Hauser L."/>
            <person name="Chang Y.J."/>
            <person name="Jeffries C.D."/>
            <person name="Brettin T."/>
            <person name="Goker M."/>
            <person name="Beck B."/>
            <person name="Bristow J."/>
            <person name="Eisen J.A."/>
            <person name="Markowitz V."/>
            <person name="Hugenholtz P."/>
            <person name="Kyrpides N.C."/>
            <person name="Klenk H.P."/>
            <person name="Chen F."/>
        </authorList>
    </citation>
    <scope>NUCLEOTIDE SEQUENCE [LARGE SCALE GENOMIC DNA]</scope>
    <source>
        <strain evidence="13">ATCC 33386 / NCTC 11300</strain>
    </source>
</reference>
<keyword evidence="13" id="KW-1185">Reference proteome</keyword>
<accession>D1AGI7</accession>
<gene>
    <name evidence="12" type="ordered locus">Sterm_4107</name>
</gene>
<comment type="similarity">
    <text evidence="1 10">Belongs to the glycosyl hydrolase 4 family.</text>
</comment>
<feature type="binding site" evidence="7">
    <location>
        <position position="90"/>
    </location>
    <ligand>
        <name>substrate</name>
    </ligand>
</feature>
<dbReference type="InterPro" id="IPR001088">
    <property type="entry name" value="Glyco_hydro_4"/>
</dbReference>
<dbReference type="SUPFAM" id="SSF56327">
    <property type="entry name" value="LDH C-terminal domain-like"/>
    <property type="match status" value="1"/>
</dbReference>
<dbReference type="AlphaFoldDB" id="D1AGI7"/>
<evidence type="ECO:0000256" key="8">
    <source>
        <dbReference type="PIRSR" id="PIRSR601088-3"/>
    </source>
</evidence>
<dbReference type="InterPro" id="IPR036291">
    <property type="entry name" value="NAD(P)-bd_dom_sf"/>
</dbReference>
<proteinExistence type="inferred from homology"/>
<keyword evidence="6 10" id="KW-0326">Glycosidase</keyword>
<dbReference type="Gene3D" id="3.40.50.720">
    <property type="entry name" value="NAD(P)-binding Rossmann-like Domain"/>
    <property type="match status" value="1"/>
</dbReference>
<keyword evidence="3 10" id="KW-0378">Hydrolase</keyword>
<evidence type="ECO:0000256" key="10">
    <source>
        <dbReference type="RuleBase" id="RU361152"/>
    </source>
</evidence>
<dbReference type="InterPro" id="IPR015955">
    <property type="entry name" value="Lactate_DH/Glyco_Ohase_4_C"/>
</dbReference>
<dbReference type="Pfam" id="PF11975">
    <property type="entry name" value="Glyco_hydro_4C"/>
    <property type="match status" value="1"/>
</dbReference>
<dbReference type="KEGG" id="str:Sterm_4107"/>
<evidence type="ECO:0000256" key="2">
    <source>
        <dbReference type="ARBA" id="ARBA00022723"/>
    </source>
</evidence>
<comment type="cofactor">
    <cofactor evidence="10">
        <name>NAD(+)</name>
        <dbReference type="ChEBI" id="CHEBI:57540"/>
    </cofactor>
    <text evidence="10">Binds 1 NAD(+) per subunit.</text>
</comment>
<dbReference type="STRING" id="526218.Sterm_4107"/>
<dbReference type="PANTHER" id="PTHR32092:SF5">
    <property type="entry name" value="6-PHOSPHO-BETA-GLUCOSIDASE"/>
    <property type="match status" value="1"/>
</dbReference>
<dbReference type="GO" id="GO:0005975">
    <property type="term" value="P:carbohydrate metabolic process"/>
    <property type="evidence" value="ECO:0007669"/>
    <property type="project" value="InterPro"/>
</dbReference>
<feature type="binding site" evidence="7">
    <location>
        <position position="145"/>
    </location>
    <ligand>
        <name>substrate</name>
    </ligand>
</feature>
<evidence type="ECO:0000256" key="6">
    <source>
        <dbReference type="ARBA" id="ARBA00023295"/>
    </source>
</evidence>
<dbReference type="PANTHER" id="PTHR32092">
    <property type="entry name" value="6-PHOSPHO-BETA-GLUCOSIDASE-RELATED"/>
    <property type="match status" value="1"/>
</dbReference>
<dbReference type="EMBL" id="CP001739">
    <property type="protein sequence ID" value="ACZ10939.1"/>
    <property type="molecule type" value="Genomic_DNA"/>
</dbReference>
<keyword evidence="2 8" id="KW-0479">Metal-binding</keyword>
<evidence type="ECO:0000256" key="3">
    <source>
        <dbReference type="ARBA" id="ARBA00022801"/>
    </source>
</evidence>
<dbReference type="Pfam" id="PF02056">
    <property type="entry name" value="Glyco_hydro_4"/>
    <property type="match status" value="1"/>
</dbReference>
<keyword evidence="4 10" id="KW-0520">NAD</keyword>
<evidence type="ECO:0000256" key="5">
    <source>
        <dbReference type="ARBA" id="ARBA00023211"/>
    </source>
</evidence>
<sequence length="460" mass="52206">MKITVLGGGGVRSPFLAKSLISNAERVGLTEIVFMDSNEEKLNIYGKIAEKIAEKINPGIKFWLTSDPVAALKDANFIITTIRVGEDKARVLDERIALNNGILGQETTGAGGFAMSLRSIPKILEYCKMIEQYSAEGAMLFNFTNPSGIVTQAIHLSGFKNVYGICDAPSEFIKQVAKVLEKPLEEVSAECFGLNHLSWFRNIKVNGKDAMEELLAKKELYTETEMKFFDPELVKISGNLLLNEYLYYFYYRERAEKAIINSEKTRGETILEINKQMTKELKEVDIDKDTDKAFEIYMRNYMKRENSYMEIESKTEKLHKKEPETLEEYLAKPDSGGYAGVALDIIQGFREGKRKEMVVSVPNKGAVDFLEDDDVVEITCIFEDNQINPIKVPGIGKMQRNLIQSIKLYERLTVEAVFEKSREKAIKALTVHPLVNSYSLAKKLADEYLEAHKEYIGEWK</sequence>
<evidence type="ECO:0000256" key="7">
    <source>
        <dbReference type="PIRSR" id="PIRSR601088-2"/>
    </source>
</evidence>
<dbReference type="GO" id="GO:0046872">
    <property type="term" value="F:metal ion binding"/>
    <property type="evidence" value="ECO:0007669"/>
    <property type="project" value="UniProtKB-KW"/>
</dbReference>
<reference evidence="13" key="1">
    <citation type="submission" date="2009-09" db="EMBL/GenBank/DDBJ databases">
        <title>The complete chromosome of Sebaldella termitidis ATCC 33386.</title>
        <authorList>
            <consortium name="US DOE Joint Genome Institute (JGI-PGF)"/>
            <person name="Lucas S."/>
            <person name="Copeland A."/>
            <person name="Lapidus A."/>
            <person name="Glavina del Rio T."/>
            <person name="Dalin E."/>
            <person name="Tice H."/>
            <person name="Bruce D."/>
            <person name="Goodwin L."/>
            <person name="Pitluck S."/>
            <person name="Kyrpides N."/>
            <person name="Mavromatis K."/>
            <person name="Ivanova N."/>
            <person name="Mikhailova N."/>
            <person name="Sims D."/>
            <person name="Meincke L."/>
            <person name="Brettin T."/>
            <person name="Detter J.C."/>
            <person name="Han C."/>
            <person name="Larimer F."/>
            <person name="Land M."/>
            <person name="Hauser L."/>
            <person name="Markowitz V."/>
            <person name="Cheng J.F."/>
            <person name="Hugenholtz P."/>
            <person name="Woyke T."/>
            <person name="Wu D."/>
            <person name="Eisen J.A."/>
        </authorList>
    </citation>
    <scope>NUCLEOTIDE SEQUENCE [LARGE SCALE GENOMIC DNA]</scope>
    <source>
        <strain evidence="13">ATCC 33386 / NCTC 11300</strain>
    </source>
</reference>
<feature type="domain" description="Glycosyl hydrolase family 4 C-terminal" evidence="11">
    <location>
        <begin position="191"/>
        <end position="435"/>
    </location>
</feature>
<dbReference type="Proteomes" id="UP000000845">
    <property type="component" value="Chromosome"/>
</dbReference>
<dbReference type="HOGENOM" id="CLU_045951_0_1_0"/>
<feature type="binding site" evidence="8">
    <location>
        <position position="196"/>
    </location>
    <ligand>
        <name>Mn(2+)</name>
        <dbReference type="ChEBI" id="CHEBI:29035"/>
    </ligand>
</feature>
<dbReference type="PRINTS" id="PR00732">
    <property type="entry name" value="GLHYDRLASE4"/>
</dbReference>
<evidence type="ECO:0000256" key="4">
    <source>
        <dbReference type="ARBA" id="ARBA00023027"/>
    </source>
</evidence>
<dbReference type="GO" id="GO:0016616">
    <property type="term" value="F:oxidoreductase activity, acting on the CH-OH group of donors, NAD or NADP as acceptor"/>
    <property type="evidence" value="ECO:0007669"/>
    <property type="project" value="InterPro"/>
</dbReference>
<evidence type="ECO:0000313" key="12">
    <source>
        <dbReference type="EMBL" id="ACZ10939.1"/>
    </source>
</evidence>
<keyword evidence="8" id="KW-0533">Nickel</keyword>
<dbReference type="GO" id="GO:0004553">
    <property type="term" value="F:hydrolase activity, hydrolyzing O-glycosyl compounds"/>
    <property type="evidence" value="ECO:0007669"/>
    <property type="project" value="InterPro"/>
</dbReference>
<feature type="binding site" evidence="8">
    <location>
        <position position="166"/>
    </location>
    <ligand>
        <name>Mn(2+)</name>
        <dbReference type="ChEBI" id="CHEBI:29035"/>
    </ligand>
</feature>
<evidence type="ECO:0000259" key="11">
    <source>
        <dbReference type="Pfam" id="PF11975"/>
    </source>
</evidence>
<dbReference type="RefSeq" id="WP_012863514.1">
    <property type="nucleotide sequence ID" value="NC_013517.1"/>
</dbReference>
<protein>
    <submittedName>
        <fullName evidence="12">Glycoside hydrolase family 4</fullName>
    </submittedName>
</protein>
<evidence type="ECO:0000313" key="13">
    <source>
        <dbReference type="Proteomes" id="UP000000845"/>
    </source>
</evidence>
<organism evidence="12 13">
    <name type="scientific">Sebaldella termitidis (strain ATCC 33386 / NCTC 11300)</name>
    <dbReference type="NCBI Taxonomy" id="526218"/>
    <lineage>
        <taxon>Bacteria</taxon>
        <taxon>Fusobacteriati</taxon>
        <taxon>Fusobacteriota</taxon>
        <taxon>Fusobacteriia</taxon>
        <taxon>Fusobacteriales</taxon>
        <taxon>Leptotrichiaceae</taxon>
        <taxon>Sebaldella</taxon>
    </lineage>
</organism>
<evidence type="ECO:0000256" key="9">
    <source>
        <dbReference type="PIRSR" id="PIRSR601088-4"/>
    </source>
</evidence>
<evidence type="ECO:0000256" key="1">
    <source>
        <dbReference type="ARBA" id="ARBA00010141"/>
    </source>
</evidence>
<dbReference type="SUPFAM" id="SSF51735">
    <property type="entry name" value="NAD(P)-binding Rossmann-fold domains"/>
    <property type="match status" value="1"/>
</dbReference>
<keyword evidence="5 8" id="KW-0464">Manganese</keyword>
<dbReference type="Gene3D" id="3.90.110.10">
    <property type="entry name" value="Lactate dehydrogenase/glycoside hydrolase, family 4, C-terminal"/>
    <property type="match status" value="1"/>
</dbReference>
<keyword evidence="8" id="KW-0408">Iron</keyword>